<sequence length="256" mass="29206">MDALLGISAFHLRGQDERNKVLREASHKYMGRAIQAHNKELSSGVNKHNASSIIATCAIVSIHASANHRYLDTQGSRNLPHQWFVPFKMGIGLFEKALPMVPEGKFKEDFIQNNHPCRLVSTSEHNPFHFLLSYPAAPGTNDDHNLGLYTLAVSRLAYIHADPPERKPLHFAITIPPRFVDLLEAKDPRTLAIAGYFFMLVKRGRQFWWIDGAPEREFATIMSLLPRHWWPVMKWAARELEYTPTDNDEGKINCNL</sequence>
<comment type="caution">
    <text evidence="1">The sequence shown here is derived from an EMBL/GenBank/DDBJ whole genome shotgun (WGS) entry which is preliminary data.</text>
</comment>
<evidence type="ECO:0000313" key="2">
    <source>
        <dbReference type="Proteomes" id="UP001148629"/>
    </source>
</evidence>
<organism evidence="1 2">
    <name type="scientific">Fusarium decemcellulare</name>
    <dbReference type="NCBI Taxonomy" id="57161"/>
    <lineage>
        <taxon>Eukaryota</taxon>
        <taxon>Fungi</taxon>
        <taxon>Dikarya</taxon>
        <taxon>Ascomycota</taxon>
        <taxon>Pezizomycotina</taxon>
        <taxon>Sordariomycetes</taxon>
        <taxon>Hypocreomycetidae</taxon>
        <taxon>Hypocreales</taxon>
        <taxon>Nectriaceae</taxon>
        <taxon>Fusarium</taxon>
        <taxon>Fusarium decemcellulare species complex</taxon>
    </lineage>
</organism>
<dbReference type="EMBL" id="JANRMS010000029">
    <property type="protein sequence ID" value="KAJ3549176.1"/>
    <property type="molecule type" value="Genomic_DNA"/>
</dbReference>
<reference evidence="1" key="1">
    <citation type="submission" date="2022-08" db="EMBL/GenBank/DDBJ databases">
        <title>Genome Sequence of Fusarium decemcellulare.</title>
        <authorList>
            <person name="Buettner E."/>
        </authorList>
    </citation>
    <scope>NUCLEOTIDE SEQUENCE</scope>
    <source>
        <strain evidence="1">Babe19</strain>
    </source>
</reference>
<accession>A0ACC1SZI3</accession>
<protein>
    <submittedName>
        <fullName evidence="1">Uncharacterized protein</fullName>
    </submittedName>
</protein>
<dbReference type="Proteomes" id="UP001148629">
    <property type="component" value="Unassembled WGS sequence"/>
</dbReference>
<proteinExistence type="predicted"/>
<gene>
    <name evidence="1" type="ORF">NM208_g638</name>
</gene>
<evidence type="ECO:0000313" key="1">
    <source>
        <dbReference type="EMBL" id="KAJ3549176.1"/>
    </source>
</evidence>
<keyword evidence="2" id="KW-1185">Reference proteome</keyword>
<name>A0ACC1SZI3_9HYPO</name>